<evidence type="ECO:0000313" key="2">
    <source>
        <dbReference type="Proteomes" id="UP000652761"/>
    </source>
</evidence>
<sequence>MLSKLPLFGVDVCMRAACRTRGGTVDVRNGKVTPEAVVIRSRRGELYQALLDQGRSYCGCLGRFGVSVEFSSRFGRKDVTRSGGNAAPCMDCAFFVEDSFGVTW</sequence>
<comment type="caution">
    <text evidence="1">The sequence shown here is derived from an EMBL/GenBank/DDBJ whole genome shotgun (WGS) entry which is preliminary data.</text>
</comment>
<name>A0A843TRX5_COLES</name>
<protein>
    <submittedName>
        <fullName evidence="1">Uncharacterized protein</fullName>
    </submittedName>
</protein>
<organism evidence="1 2">
    <name type="scientific">Colocasia esculenta</name>
    <name type="common">Wild taro</name>
    <name type="synonym">Arum esculentum</name>
    <dbReference type="NCBI Taxonomy" id="4460"/>
    <lineage>
        <taxon>Eukaryota</taxon>
        <taxon>Viridiplantae</taxon>
        <taxon>Streptophyta</taxon>
        <taxon>Embryophyta</taxon>
        <taxon>Tracheophyta</taxon>
        <taxon>Spermatophyta</taxon>
        <taxon>Magnoliopsida</taxon>
        <taxon>Liliopsida</taxon>
        <taxon>Araceae</taxon>
        <taxon>Aroideae</taxon>
        <taxon>Colocasieae</taxon>
        <taxon>Colocasia</taxon>
    </lineage>
</organism>
<proteinExistence type="predicted"/>
<dbReference type="Proteomes" id="UP000652761">
    <property type="component" value="Unassembled WGS sequence"/>
</dbReference>
<evidence type="ECO:0000313" key="1">
    <source>
        <dbReference type="EMBL" id="MQL75312.1"/>
    </source>
</evidence>
<keyword evidence="2" id="KW-1185">Reference proteome</keyword>
<reference evidence="1" key="1">
    <citation type="submission" date="2017-07" db="EMBL/GenBank/DDBJ databases">
        <title>Taro Niue Genome Assembly and Annotation.</title>
        <authorList>
            <person name="Atibalentja N."/>
            <person name="Keating K."/>
            <person name="Fields C.J."/>
        </authorList>
    </citation>
    <scope>NUCLEOTIDE SEQUENCE</scope>
    <source>
        <strain evidence="1">Niue_2</strain>
        <tissue evidence="1">Leaf</tissue>
    </source>
</reference>
<dbReference type="AlphaFoldDB" id="A0A843TRX5"/>
<gene>
    <name evidence="1" type="ORF">Taro_007688</name>
</gene>
<dbReference type="EMBL" id="NMUH01000245">
    <property type="protein sequence ID" value="MQL75312.1"/>
    <property type="molecule type" value="Genomic_DNA"/>
</dbReference>
<accession>A0A843TRX5</accession>